<organism evidence="3 4">
    <name type="scientific">Gottfriedia luciferensis</name>
    <dbReference type="NCBI Taxonomy" id="178774"/>
    <lineage>
        <taxon>Bacteria</taxon>
        <taxon>Bacillati</taxon>
        <taxon>Bacillota</taxon>
        <taxon>Bacilli</taxon>
        <taxon>Bacillales</taxon>
        <taxon>Bacillaceae</taxon>
        <taxon>Gottfriedia</taxon>
    </lineage>
</organism>
<dbReference type="SUPFAM" id="SSF52172">
    <property type="entry name" value="CheY-like"/>
    <property type="match status" value="1"/>
</dbReference>
<dbReference type="Gene3D" id="3.40.50.2300">
    <property type="match status" value="1"/>
</dbReference>
<dbReference type="SMART" id="SM00448">
    <property type="entry name" value="REC"/>
    <property type="match status" value="1"/>
</dbReference>
<dbReference type="InterPro" id="IPR013972">
    <property type="entry name" value="YcbB"/>
</dbReference>
<reference evidence="3 4" key="1">
    <citation type="submission" date="2016-07" db="EMBL/GenBank/DDBJ databases">
        <authorList>
            <person name="Townsley L."/>
            <person name="Shank E.A."/>
        </authorList>
    </citation>
    <scope>NUCLEOTIDE SEQUENCE [LARGE SCALE GENOMIC DNA]</scope>
    <source>
        <strain evidence="3 4">CH01</strain>
    </source>
</reference>
<name>A0ABX2ZTU8_9BACI</name>
<dbReference type="Proteomes" id="UP000094580">
    <property type="component" value="Unassembled WGS sequence"/>
</dbReference>
<dbReference type="EMBL" id="MDKC01000005">
    <property type="protein sequence ID" value="ODG92827.1"/>
    <property type="molecule type" value="Genomic_DNA"/>
</dbReference>
<keyword evidence="1" id="KW-0597">Phosphoprotein</keyword>
<accession>A0ABX2ZTU8</accession>
<proteinExistence type="predicted"/>
<feature type="domain" description="Response regulatory" evidence="2">
    <location>
        <begin position="2"/>
        <end position="118"/>
    </location>
</feature>
<keyword evidence="4" id="KW-1185">Reference proteome</keyword>
<evidence type="ECO:0000313" key="4">
    <source>
        <dbReference type="Proteomes" id="UP000094580"/>
    </source>
</evidence>
<dbReference type="Pfam" id="PF00072">
    <property type="entry name" value="Response_reg"/>
    <property type="match status" value="1"/>
</dbReference>
<dbReference type="PANTHER" id="PTHR43228:SF8">
    <property type="entry name" value="TRANSCRIPTIONAL REGULATORY PROTEIN GLNL"/>
    <property type="match status" value="1"/>
</dbReference>
<evidence type="ECO:0000313" key="3">
    <source>
        <dbReference type="EMBL" id="ODG92827.1"/>
    </source>
</evidence>
<feature type="modified residue" description="4-aspartylphosphate" evidence="1">
    <location>
        <position position="54"/>
    </location>
</feature>
<sequence>MNYFIIDDDPAIRAMLIDMIEDEDLGKVMGEAEDGSLVDNDLLALKKVDVVLIDLLMPKRDGIETIRVLSSEFKGKFVMISQVEAKELIGEVYSLGAEYYITKPLNRIEISGVLKKVNERVILEKSIRGIQESLTLLKGHQSPPFGSSHTKNIIEAGRSLISDLGIIGESGSEDLMNILEFLQDQKQKFGSFYILPSLKDIFYGYAKKTLGEQATEAEIQKESKASEQRVRRAIYHVLIHIASLGLTDYTNPKFEAYSSTFFDFSEVRKKMLELEGKSEKSNNQSRINMKKFIQSLYLESKQLVD</sequence>
<dbReference type="Pfam" id="PF08664">
    <property type="entry name" value="YcbB"/>
    <property type="match status" value="1"/>
</dbReference>
<dbReference type="InterPro" id="IPR052048">
    <property type="entry name" value="ST_Response_Regulator"/>
</dbReference>
<gene>
    <name evidence="3" type="ORF">BED47_18090</name>
</gene>
<comment type="caution">
    <text evidence="3">The sequence shown here is derived from an EMBL/GenBank/DDBJ whole genome shotgun (WGS) entry which is preliminary data.</text>
</comment>
<dbReference type="InterPro" id="IPR011006">
    <property type="entry name" value="CheY-like_superfamily"/>
</dbReference>
<dbReference type="PROSITE" id="PS50110">
    <property type="entry name" value="RESPONSE_REGULATORY"/>
    <property type="match status" value="1"/>
</dbReference>
<dbReference type="RefSeq" id="WP_069033025.1">
    <property type="nucleotide sequence ID" value="NZ_MDKC01000005.1"/>
</dbReference>
<dbReference type="InterPro" id="IPR001789">
    <property type="entry name" value="Sig_transdc_resp-reg_receiver"/>
</dbReference>
<protein>
    <submittedName>
        <fullName evidence="3">Transcriptional regulator</fullName>
    </submittedName>
</protein>
<evidence type="ECO:0000259" key="2">
    <source>
        <dbReference type="PROSITE" id="PS50110"/>
    </source>
</evidence>
<evidence type="ECO:0000256" key="1">
    <source>
        <dbReference type="PROSITE-ProRule" id="PRU00169"/>
    </source>
</evidence>
<dbReference type="PANTHER" id="PTHR43228">
    <property type="entry name" value="TWO-COMPONENT RESPONSE REGULATOR"/>
    <property type="match status" value="1"/>
</dbReference>